<accession>A0A7R9ACQ8</accession>
<feature type="region of interest" description="Disordered" evidence="1">
    <location>
        <begin position="130"/>
        <end position="178"/>
    </location>
</feature>
<evidence type="ECO:0000256" key="1">
    <source>
        <dbReference type="SAM" id="MobiDB-lite"/>
    </source>
</evidence>
<organism evidence="2">
    <name type="scientific">Darwinula stevensoni</name>
    <dbReference type="NCBI Taxonomy" id="69355"/>
    <lineage>
        <taxon>Eukaryota</taxon>
        <taxon>Metazoa</taxon>
        <taxon>Ecdysozoa</taxon>
        <taxon>Arthropoda</taxon>
        <taxon>Crustacea</taxon>
        <taxon>Oligostraca</taxon>
        <taxon>Ostracoda</taxon>
        <taxon>Podocopa</taxon>
        <taxon>Podocopida</taxon>
        <taxon>Darwinulocopina</taxon>
        <taxon>Darwinuloidea</taxon>
        <taxon>Darwinulidae</taxon>
        <taxon>Darwinula</taxon>
    </lineage>
</organism>
<name>A0A7R9ACQ8_9CRUS</name>
<protein>
    <submittedName>
        <fullName evidence="2">Uncharacterized protein</fullName>
    </submittedName>
</protein>
<feature type="region of interest" description="Disordered" evidence="1">
    <location>
        <begin position="1"/>
        <end position="24"/>
    </location>
</feature>
<dbReference type="Proteomes" id="UP000677054">
    <property type="component" value="Unassembled WGS sequence"/>
</dbReference>
<dbReference type="EMBL" id="CAJPEV010003828">
    <property type="protein sequence ID" value="CAG0900616.1"/>
    <property type="molecule type" value="Genomic_DNA"/>
</dbReference>
<dbReference type="EMBL" id="LR903345">
    <property type="protein sequence ID" value="CAD7251786.1"/>
    <property type="molecule type" value="Genomic_DNA"/>
</dbReference>
<sequence>MKRRTRCLPGGLRSSVTREEGGHRGLLPPRRLRLGRKDVLFLIIPIMHLGVRCWETAILLALVASVTVDSHPVEMCIFYYGGDGSSDDKETQDEVGVAGGKGVRPGGPDISGEVDESCFGRGNYRGRIRPTRWVSKQEGQQARGTASKRDSKQEGQQARGTASKRDSKQEGQQALLPRASFGEMHQLCSVAALYQTRCRSR</sequence>
<evidence type="ECO:0000313" key="3">
    <source>
        <dbReference type="Proteomes" id="UP000677054"/>
    </source>
</evidence>
<keyword evidence="3" id="KW-1185">Reference proteome</keyword>
<gene>
    <name evidence="2" type="ORF">DSTB1V02_LOCUS11548</name>
</gene>
<dbReference type="AlphaFoldDB" id="A0A7R9ACQ8"/>
<feature type="region of interest" description="Disordered" evidence="1">
    <location>
        <begin position="86"/>
        <end position="112"/>
    </location>
</feature>
<reference evidence="2" key="1">
    <citation type="submission" date="2020-11" db="EMBL/GenBank/DDBJ databases">
        <authorList>
            <person name="Tran Van P."/>
        </authorList>
    </citation>
    <scope>NUCLEOTIDE SEQUENCE</scope>
</reference>
<evidence type="ECO:0000313" key="2">
    <source>
        <dbReference type="EMBL" id="CAD7251786.1"/>
    </source>
</evidence>
<proteinExistence type="predicted"/>